<evidence type="ECO:0000256" key="3">
    <source>
        <dbReference type="ARBA" id="ARBA00022695"/>
    </source>
</evidence>
<feature type="compositionally biased region" description="Basic and acidic residues" evidence="5">
    <location>
        <begin position="980"/>
        <end position="1010"/>
    </location>
</feature>
<name>A0A1L3KGY0_9VIRU</name>
<feature type="compositionally biased region" description="Low complexity" evidence="5">
    <location>
        <begin position="924"/>
        <end position="938"/>
    </location>
</feature>
<feature type="region of interest" description="Disordered" evidence="5">
    <location>
        <begin position="878"/>
        <end position="1018"/>
    </location>
</feature>
<feature type="compositionally biased region" description="Polar residues" evidence="5">
    <location>
        <begin position="879"/>
        <end position="898"/>
    </location>
</feature>
<comment type="similarity">
    <text evidence="1">Belongs to the nodaviridae RNA polymerase family.</text>
</comment>
<dbReference type="CDD" id="cd23173">
    <property type="entry name" value="ps-ssRNAv_Nodaviridae_RdRp"/>
    <property type="match status" value="1"/>
</dbReference>
<evidence type="ECO:0000256" key="4">
    <source>
        <dbReference type="ARBA" id="ARBA00032757"/>
    </source>
</evidence>
<feature type="compositionally biased region" description="Polar residues" evidence="5">
    <location>
        <begin position="906"/>
        <end position="923"/>
    </location>
</feature>
<evidence type="ECO:0000256" key="2">
    <source>
        <dbReference type="ARBA" id="ARBA00022679"/>
    </source>
</evidence>
<dbReference type="SUPFAM" id="SSF56672">
    <property type="entry name" value="DNA/RNA polymerases"/>
    <property type="match status" value="1"/>
</dbReference>
<evidence type="ECO:0000256" key="5">
    <source>
        <dbReference type="SAM" id="MobiDB-lite"/>
    </source>
</evidence>
<keyword evidence="2" id="KW-0808">Transferase</keyword>
<reference evidence="7" key="1">
    <citation type="journal article" date="2016" name="Nature">
        <title>Redefining the invertebrate RNA virosphere.</title>
        <authorList>
            <person name="Shi M."/>
            <person name="Lin X.D."/>
            <person name="Tian J.H."/>
            <person name="Chen L.J."/>
            <person name="Chen X."/>
            <person name="Li C.X."/>
            <person name="Qin X.C."/>
            <person name="Li J."/>
            <person name="Cao J.P."/>
            <person name="Eden J.S."/>
            <person name="Buchmann J."/>
            <person name="Wang W."/>
            <person name="Xu J."/>
            <person name="Holmes E.C."/>
            <person name="Zhang Y.Z."/>
        </authorList>
    </citation>
    <scope>NUCLEOTIDE SEQUENCE</scope>
    <source>
        <strain evidence="7">WLJQ104201</strain>
    </source>
</reference>
<evidence type="ECO:0000313" key="7">
    <source>
        <dbReference type="EMBL" id="APG76585.1"/>
    </source>
</evidence>
<proteinExistence type="inferred from homology"/>
<dbReference type="InterPro" id="IPR043502">
    <property type="entry name" value="DNA/RNA_pol_sf"/>
</dbReference>
<feature type="domain" description="Nodavirus methyltransferase" evidence="6">
    <location>
        <begin position="82"/>
        <end position="225"/>
    </location>
</feature>
<dbReference type="EMBL" id="KX883253">
    <property type="protein sequence ID" value="APG76585.1"/>
    <property type="molecule type" value="Genomic_RNA"/>
</dbReference>
<keyword evidence="3" id="KW-0548">Nucleotidyltransferase</keyword>
<protein>
    <recommendedName>
        <fullName evidence="4">RNA replicase</fullName>
    </recommendedName>
</protein>
<sequence>MDVCRQLIETCYAQRFRLGSGAVLLGLLVKYRQIIGFALGLGRSLRSRLFRLIVRLIDRYRKKLNPGTRRRIQRTLTKVKVTVPEGHSHRDAATDRNTATTTMLNCAQALGLEPYVLSPSLREIEYDGRRYHYTIADLQQHVRDSPITKQHVIIMTDVDYYVDMNYLLSFGIPILIYSFQPETAAGLVDDGYFVIRKDSHIHYRVSGGKDVIHQVWNYNQDTIYTQFVEGFWGFVISCLEMTGLVDGVNCVASNVDQFRMGNHRRIIAITPFSRVPFYYCGLEGARLERCNYALGDFVGLKRIDADDVKISIAEESAFNAATLSLEDFEATSTMHRIEPSKHLSDTIRRTGLPPKQAAVIHSYLLSEVTQPTVVVHQPGSFAKHFQSNDVRDNPGLEDGKPYARRFASSPLTHEAVYPTDCPQNVNMSVRGRVTEPQRKAQQRQKIFPRYYKYATEFVRLLVPKPHLGHPLSIQEVDEKQDKARQKQRSLKARMVTEEPMEVRAFLKREAYNAPNEPRNISGVPTTHTLRLSAFTHAFKRDVLARCNWYMPCKNPKQIAGRVRYLADQQLTMRAKDLSRMDGSELSFQTRFIQDAAYLRWCCLEDMPELSLLLEAEHRPNARHKYGRYDPGWSKLSGSPTTTDGNTMKAAAAEYFAAREYGYDPEQSWDLLQERYALCGDDSLDTAPIPDDVVQSTFGNLGLDVKQCDVSAKGECVEFLGRKFVDPWTTPTSVQSPKRTLLKIHTTSNRTFEPHVIGRLKCEAYLITDPTTPLVSNWCKCYLRNAPVMTESVEVPWDDLPFFARLPEHIENSWPQTTEPPIAIVANELGVDDAVVQQTMTALDSYKGDVMKMPGCSVSAPPSKVNALVDGQSIDVGSTCDDNSLQQMQTKDVNSTTTARFVREPSHQNAPTCHRTNSRNGENSGTRQGATARQAAGTASSVAAQEFHAKDRQHGRKSGNQHHLPTGPTPPRPVRGTSKPDSFDREGSRDFVRRRGRREQPQYRRMTDSLSRKAPATVQ</sequence>
<evidence type="ECO:0000256" key="1">
    <source>
        <dbReference type="ARBA" id="ARBA00007751"/>
    </source>
</evidence>
<organism evidence="7">
    <name type="scientific">Wenling noda-like virus 3</name>
    <dbReference type="NCBI Taxonomy" id="1923513"/>
    <lineage>
        <taxon>Viruses</taxon>
        <taxon>Riboviria</taxon>
    </lineage>
</organism>
<dbReference type="InterPro" id="IPR043647">
    <property type="entry name" value="Noda_Vmethyltr_dom"/>
</dbReference>
<accession>A0A1L3KGY0</accession>
<dbReference type="Pfam" id="PF19222">
    <property type="entry name" value="Noda_Vmethyltr"/>
    <property type="match status" value="1"/>
</dbReference>
<evidence type="ECO:0000259" key="6">
    <source>
        <dbReference type="Pfam" id="PF19222"/>
    </source>
</evidence>
<dbReference type="GO" id="GO:0016779">
    <property type="term" value="F:nucleotidyltransferase activity"/>
    <property type="evidence" value="ECO:0007669"/>
    <property type="project" value="UniProtKB-KW"/>
</dbReference>